<feature type="domain" description="Coenzyme PQQ synthesis protein F-like C-terminal lobe" evidence="11">
    <location>
        <begin position="797"/>
        <end position="891"/>
    </location>
</feature>
<evidence type="ECO:0000259" key="9">
    <source>
        <dbReference type="Pfam" id="PF05193"/>
    </source>
</evidence>
<dbReference type="GO" id="GO:0005739">
    <property type="term" value="C:mitochondrion"/>
    <property type="evidence" value="ECO:0007669"/>
    <property type="project" value="TreeGrafter"/>
</dbReference>
<dbReference type="GO" id="GO:0004222">
    <property type="term" value="F:metalloendopeptidase activity"/>
    <property type="evidence" value="ECO:0007669"/>
    <property type="project" value="InterPro"/>
</dbReference>
<dbReference type="AlphaFoldDB" id="A0A8T0HXS2"/>
<keyword evidence="3" id="KW-0479">Metal-binding</keyword>
<evidence type="ECO:0000256" key="5">
    <source>
        <dbReference type="ARBA" id="ARBA00022833"/>
    </source>
</evidence>
<dbReference type="Proteomes" id="UP000822688">
    <property type="component" value="Chromosome V"/>
</dbReference>
<feature type="domain" description="Peptidase M16 middle/third" evidence="10">
    <location>
        <begin position="401"/>
        <end position="681"/>
    </location>
</feature>
<dbReference type="FunFam" id="3.30.830.10:FF:000004">
    <property type="entry name" value="Putative insulin-degrading enzyme"/>
    <property type="match status" value="1"/>
</dbReference>
<comment type="caution">
    <text evidence="12">The sequence shown here is derived from an EMBL/GenBank/DDBJ whole genome shotgun (WGS) entry which is preliminary data.</text>
</comment>
<dbReference type="InterPro" id="IPR050626">
    <property type="entry name" value="Peptidase_M16"/>
</dbReference>
<keyword evidence="4" id="KW-0378">Hydrolase</keyword>
<evidence type="ECO:0000313" key="12">
    <source>
        <dbReference type="EMBL" id="KAG0575263.1"/>
    </source>
</evidence>
<dbReference type="PROSITE" id="PS00143">
    <property type="entry name" value="INSULINASE"/>
    <property type="match status" value="1"/>
</dbReference>
<gene>
    <name evidence="12" type="ORF">KC19_VG331500</name>
</gene>
<evidence type="ECO:0000256" key="4">
    <source>
        <dbReference type="ARBA" id="ARBA00022801"/>
    </source>
</evidence>
<dbReference type="GO" id="GO:0046872">
    <property type="term" value="F:metal ion binding"/>
    <property type="evidence" value="ECO:0007669"/>
    <property type="project" value="UniProtKB-KW"/>
</dbReference>
<dbReference type="GO" id="GO:0043171">
    <property type="term" value="P:peptide catabolic process"/>
    <property type="evidence" value="ECO:0007669"/>
    <property type="project" value="TreeGrafter"/>
</dbReference>
<reference evidence="12" key="1">
    <citation type="submission" date="2020-06" db="EMBL/GenBank/DDBJ databases">
        <title>WGS assembly of Ceratodon purpureus strain R40.</title>
        <authorList>
            <person name="Carey S.B."/>
            <person name="Jenkins J."/>
            <person name="Shu S."/>
            <person name="Lovell J.T."/>
            <person name="Sreedasyam A."/>
            <person name="Maumus F."/>
            <person name="Tiley G.P."/>
            <person name="Fernandez-Pozo N."/>
            <person name="Barry K."/>
            <person name="Chen C."/>
            <person name="Wang M."/>
            <person name="Lipzen A."/>
            <person name="Daum C."/>
            <person name="Saski C.A."/>
            <person name="Payton A.C."/>
            <person name="Mcbreen J.C."/>
            <person name="Conrad R.E."/>
            <person name="Kollar L.M."/>
            <person name="Olsson S."/>
            <person name="Huttunen S."/>
            <person name="Landis J.B."/>
            <person name="Wickett N.J."/>
            <person name="Johnson M.G."/>
            <person name="Rensing S.A."/>
            <person name="Grimwood J."/>
            <person name="Schmutz J."/>
            <person name="Mcdaniel S.F."/>
        </authorList>
    </citation>
    <scope>NUCLEOTIDE SEQUENCE</scope>
    <source>
        <strain evidence="12">R40</strain>
    </source>
</reference>
<dbReference type="Gene3D" id="3.30.830.10">
    <property type="entry name" value="Metalloenzyme, LuxS/M16 peptidase-like"/>
    <property type="match status" value="4"/>
</dbReference>
<keyword evidence="5" id="KW-0862">Zinc</keyword>
<keyword evidence="2" id="KW-0645">Protease</keyword>
<dbReference type="Pfam" id="PF22456">
    <property type="entry name" value="PqqF-like_C_4"/>
    <property type="match status" value="1"/>
</dbReference>
<evidence type="ECO:0000259" key="8">
    <source>
        <dbReference type="Pfam" id="PF00675"/>
    </source>
</evidence>
<proteinExistence type="inferred from homology"/>
<dbReference type="EMBL" id="CM026426">
    <property type="protein sequence ID" value="KAG0575263.1"/>
    <property type="molecule type" value="Genomic_DNA"/>
</dbReference>
<accession>A0A8T0HXS2</accession>
<dbReference type="InterPro" id="IPR011249">
    <property type="entry name" value="Metalloenz_LuxS/M16"/>
</dbReference>
<evidence type="ECO:0000256" key="7">
    <source>
        <dbReference type="RuleBase" id="RU004447"/>
    </source>
</evidence>
<evidence type="ECO:0000259" key="10">
    <source>
        <dbReference type="Pfam" id="PF16187"/>
    </source>
</evidence>
<protein>
    <recommendedName>
        <fullName evidence="14">Insulin-degrading enzyme-like 1, peroxisomal</fullName>
    </recommendedName>
</protein>
<evidence type="ECO:0000259" key="11">
    <source>
        <dbReference type="Pfam" id="PF22456"/>
    </source>
</evidence>
<dbReference type="InterPro" id="IPR011765">
    <property type="entry name" value="Pept_M16_N"/>
</dbReference>
<dbReference type="FunFam" id="3.30.830.10:FF:000005">
    <property type="entry name" value="nardilysin isoform X1"/>
    <property type="match status" value="1"/>
</dbReference>
<keyword evidence="13" id="KW-1185">Reference proteome</keyword>
<name>A0A8T0HXS2_CERPU</name>
<comment type="similarity">
    <text evidence="1 7">Belongs to the peptidase M16 family.</text>
</comment>
<dbReference type="InterPro" id="IPR054734">
    <property type="entry name" value="PqqF-like_C_4"/>
</dbReference>
<dbReference type="Pfam" id="PF05193">
    <property type="entry name" value="Peptidase_M16_C"/>
    <property type="match status" value="1"/>
</dbReference>
<dbReference type="InterPro" id="IPR001431">
    <property type="entry name" value="Pept_M16_Zn_BS"/>
</dbReference>
<organism evidence="12 13">
    <name type="scientific">Ceratodon purpureus</name>
    <name type="common">Fire moss</name>
    <name type="synonym">Dicranum purpureum</name>
    <dbReference type="NCBI Taxonomy" id="3225"/>
    <lineage>
        <taxon>Eukaryota</taxon>
        <taxon>Viridiplantae</taxon>
        <taxon>Streptophyta</taxon>
        <taxon>Embryophyta</taxon>
        <taxon>Bryophyta</taxon>
        <taxon>Bryophytina</taxon>
        <taxon>Bryopsida</taxon>
        <taxon>Dicranidae</taxon>
        <taxon>Pseudoditrichales</taxon>
        <taxon>Ditrichaceae</taxon>
        <taxon>Ceratodon</taxon>
    </lineage>
</organism>
<dbReference type="FunFam" id="3.30.830.10:FF:000003">
    <property type="entry name" value="Insulin-degrading enzyme"/>
    <property type="match status" value="1"/>
</dbReference>
<evidence type="ECO:0000313" key="13">
    <source>
        <dbReference type="Proteomes" id="UP000822688"/>
    </source>
</evidence>
<feature type="domain" description="Peptidase M16 N-terminal" evidence="8">
    <location>
        <begin position="55"/>
        <end position="188"/>
    </location>
</feature>
<evidence type="ECO:0000256" key="6">
    <source>
        <dbReference type="ARBA" id="ARBA00023049"/>
    </source>
</evidence>
<evidence type="ECO:0008006" key="14">
    <source>
        <dbReference type="Google" id="ProtNLM"/>
    </source>
</evidence>
<dbReference type="PANTHER" id="PTHR43690:SF18">
    <property type="entry name" value="INSULIN-DEGRADING ENZYME-RELATED"/>
    <property type="match status" value="1"/>
</dbReference>
<dbReference type="Pfam" id="PF00675">
    <property type="entry name" value="Peptidase_M16"/>
    <property type="match status" value="1"/>
</dbReference>
<evidence type="ECO:0000256" key="1">
    <source>
        <dbReference type="ARBA" id="ARBA00007261"/>
    </source>
</evidence>
<evidence type="ECO:0000256" key="3">
    <source>
        <dbReference type="ARBA" id="ARBA00022723"/>
    </source>
</evidence>
<dbReference type="Pfam" id="PF16187">
    <property type="entry name" value="Peptidase_M16_M"/>
    <property type="match status" value="1"/>
</dbReference>
<dbReference type="InterPro" id="IPR032632">
    <property type="entry name" value="Peptidase_M16_M"/>
</dbReference>
<dbReference type="InterPro" id="IPR007863">
    <property type="entry name" value="Peptidase_M16_C"/>
</dbReference>
<feature type="domain" description="Peptidase M16 C-terminal" evidence="9">
    <location>
        <begin position="218"/>
        <end position="395"/>
    </location>
</feature>
<dbReference type="GO" id="GO:0051603">
    <property type="term" value="P:proteolysis involved in protein catabolic process"/>
    <property type="evidence" value="ECO:0007669"/>
    <property type="project" value="TreeGrafter"/>
</dbReference>
<sequence>MRNVNIKRRVVEVPDLRGLAWGSEMVSGGGEGAIVKPRNDDREYKRVVLANGLQVLLVSDPDTDKAAAAMDVNVGSFSDPEELQGLAHFLEHMLFYASEKYPKEGMYKKFLSEHGGYANAYTGHVHTNYHFDVNANHLEEALDRFAQFFNSPLLSSEATSREIHAVDSENSKNLLSDSWRLCQLQKHFSAKDHAYHKYETGNKITLHTRPNARGIDIREELLKFYDENYSAGLMYLTVYGKEPISKLETLVREKFSLIKNNSIEAPRFPGQTCSPEHLKIMVKSSPVRDQNVLAVTWPVTPSIWKYKKGASPYVQHFLESEAEGSLIALLKNLGMANSLSASEDGTQDYAFFSIYMELTNAGQERVQEVLDLLFQYIRLLQQQGVVAWIFEEKRAMNATWFNFKDKTDPIDYVVGLSDSMQNYPVQDWLATDALFSDFDMETISALALQLQPQQVRIFCSSKTYEMQATDVEPWYGTPYSLEMIDDLSIKRWEEAAIDPRLFLPSPNLFLPTDFTIKDPEVEKGHPVMIRKTSLSKLWYKRGMEIKTPKAYVYLSFNCPESNSSPEATILTYIFTWLLADEMTECAYYTSLAGLHYSVSASKDGLEVVVEGYHDKFMSLTEKIVEKIANFQMKEDRFAFVKEKVGKNYANMRFMQPHGQAHYEINHILSHGTWHLTECLDALPFIDAQTFTDFFPRLLSRTFVEALIGGNVTRSEATSLLENVENTLSVGSLVNIRAPCSSQLPERRIMCLEAGSEWLYPTAGFNPDDENSAVGIFFQAERDSARSNVLLELFTLTAKEQHFNQLRTVEQLGYFVDLYEKHYENIRGVQITIQSTIKDPTQLDQRTEAFFLMFERELQRMSDEEFKNHAAVLMDVKMEKYKNLWEESDFFWREINGGSLQFDRRDIEVKALKELKKEDLITFFNHKIRCNGPERKKLSVHVFGNQHHRQLAIAKGEVTIPAGYTNSVTNGQTINVAPASKQNGLISQTNGNGIITNGADITEWKLQADNLQLGDKVVAQSDQRMKTPMRIDNVKVFKRSQSFYSSPKGAL</sequence>
<evidence type="ECO:0000256" key="2">
    <source>
        <dbReference type="ARBA" id="ARBA00022670"/>
    </source>
</evidence>
<dbReference type="PANTHER" id="PTHR43690">
    <property type="entry name" value="NARDILYSIN"/>
    <property type="match status" value="1"/>
</dbReference>
<dbReference type="SUPFAM" id="SSF63411">
    <property type="entry name" value="LuxS/MPP-like metallohydrolase"/>
    <property type="match status" value="4"/>
</dbReference>
<keyword evidence="6" id="KW-0482">Metalloprotease</keyword>
<dbReference type="GO" id="GO:0005829">
    <property type="term" value="C:cytosol"/>
    <property type="evidence" value="ECO:0007669"/>
    <property type="project" value="TreeGrafter"/>
</dbReference>